<dbReference type="GO" id="GO:0005743">
    <property type="term" value="C:mitochondrial inner membrane"/>
    <property type="evidence" value="ECO:0007669"/>
    <property type="project" value="UniProtKB-SubCell"/>
</dbReference>
<protein>
    <recommendedName>
        <fullName evidence="10">ATP synthase subunit d, mitochondrial</fullName>
    </recommendedName>
</protein>
<evidence type="ECO:0000256" key="3">
    <source>
        <dbReference type="ARBA" id="ARBA00022448"/>
    </source>
</evidence>
<evidence type="ECO:0000256" key="8">
    <source>
        <dbReference type="ARBA" id="ARBA00023128"/>
    </source>
</evidence>
<organism evidence="12 13">
    <name type="scientific">Diploptera punctata</name>
    <name type="common">Pacific beetle cockroach</name>
    <dbReference type="NCBI Taxonomy" id="6984"/>
    <lineage>
        <taxon>Eukaryota</taxon>
        <taxon>Metazoa</taxon>
        <taxon>Ecdysozoa</taxon>
        <taxon>Arthropoda</taxon>
        <taxon>Hexapoda</taxon>
        <taxon>Insecta</taxon>
        <taxon>Pterygota</taxon>
        <taxon>Neoptera</taxon>
        <taxon>Polyneoptera</taxon>
        <taxon>Dictyoptera</taxon>
        <taxon>Blattodea</taxon>
        <taxon>Blaberoidea</taxon>
        <taxon>Blaberidae</taxon>
        <taxon>Diplopterinae</taxon>
        <taxon>Diploptera</taxon>
    </lineage>
</organism>
<feature type="region of interest" description="Disordered" evidence="11">
    <location>
        <begin position="147"/>
        <end position="172"/>
    </location>
</feature>
<dbReference type="GO" id="GO:0015986">
    <property type="term" value="P:proton motive force-driven ATP synthesis"/>
    <property type="evidence" value="ECO:0007669"/>
    <property type="project" value="UniProtKB-UniRule"/>
</dbReference>
<dbReference type="Pfam" id="PF05873">
    <property type="entry name" value="Mt_ATP-synt_D"/>
    <property type="match status" value="1"/>
</dbReference>
<keyword evidence="6 10" id="KW-0999">Mitochondrion inner membrane</keyword>
<dbReference type="PANTHER" id="PTHR12700">
    <property type="entry name" value="ATP SYNTHASE SUBUNIT D, MITOCHONDRIAL"/>
    <property type="match status" value="1"/>
</dbReference>
<dbReference type="EMBL" id="JASPKZ010009381">
    <property type="protein sequence ID" value="KAJ9576997.1"/>
    <property type="molecule type" value="Genomic_DNA"/>
</dbReference>
<evidence type="ECO:0000313" key="12">
    <source>
        <dbReference type="EMBL" id="KAJ9576997.1"/>
    </source>
</evidence>
<keyword evidence="8 10" id="KW-0496">Mitochondrion</keyword>
<feature type="compositionally biased region" description="Basic and acidic residues" evidence="11">
    <location>
        <begin position="162"/>
        <end position="172"/>
    </location>
</feature>
<dbReference type="AlphaFoldDB" id="A0AAD7ZB00"/>
<dbReference type="SUPFAM" id="SSF161065">
    <property type="entry name" value="ATP synthase D chain-like"/>
    <property type="match status" value="1"/>
</dbReference>
<accession>A0AAD7ZB00</accession>
<dbReference type="Proteomes" id="UP001233999">
    <property type="component" value="Unassembled WGS sequence"/>
</dbReference>
<dbReference type="InterPro" id="IPR036228">
    <property type="entry name" value="ATP_synth_F0_dsu_sf_mt"/>
</dbReference>
<dbReference type="Gene3D" id="6.10.280.70">
    <property type="match status" value="1"/>
</dbReference>
<comment type="caution">
    <text evidence="12">The sequence shown here is derived from an EMBL/GenBank/DDBJ whole genome shotgun (WGS) entry which is preliminary data.</text>
</comment>
<dbReference type="GO" id="GO:0045259">
    <property type="term" value="C:proton-transporting ATP synthase complex"/>
    <property type="evidence" value="ECO:0007669"/>
    <property type="project" value="UniProtKB-KW"/>
</dbReference>
<keyword evidence="9 10" id="KW-0472">Membrane</keyword>
<name>A0AAD7ZB00_DIPPU</name>
<evidence type="ECO:0000256" key="2">
    <source>
        <dbReference type="ARBA" id="ARBA00006842"/>
    </source>
</evidence>
<evidence type="ECO:0000256" key="6">
    <source>
        <dbReference type="ARBA" id="ARBA00022792"/>
    </source>
</evidence>
<evidence type="ECO:0000313" key="13">
    <source>
        <dbReference type="Proteomes" id="UP001233999"/>
    </source>
</evidence>
<evidence type="ECO:0000256" key="5">
    <source>
        <dbReference type="ARBA" id="ARBA00022781"/>
    </source>
</evidence>
<keyword evidence="7 10" id="KW-0406">Ion transport</keyword>
<evidence type="ECO:0000256" key="9">
    <source>
        <dbReference type="ARBA" id="ARBA00023136"/>
    </source>
</evidence>
<reference evidence="12" key="2">
    <citation type="submission" date="2023-05" db="EMBL/GenBank/DDBJ databases">
        <authorList>
            <person name="Fouks B."/>
        </authorList>
    </citation>
    <scope>NUCLEOTIDE SEQUENCE</scope>
    <source>
        <strain evidence="12">Stay&amp;Tobe</strain>
        <tissue evidence="12">Testes</tissue>
    </source>
</reference>
<comment type="similarity">
    <text evidence="2 10">Belongs to the ATPase d subunit family.</text>
</comment>
<reference evidence="12" key="1">
    <citation type="journal article" date="2023" name="IScience">
        <title>Live-bearing cockroach genome reveals convergent evolutionary mechanisms linked to viviparity in insects and beyond.</title>
        <authorList>
            <person name="Fouks B."/>
            <person name="Harrison M.C."/>
            <person name="Mikhailova A.A."/>
            <person name="Marchal E."/>
            <person name="English S."/>
            <person name="Carruthers M."/>
            <person name="Jennings E.C."/>
            <person name="Chiamaka E.L."/>
            <person name="Frigard R.A."/>
            <person name="Pippel M."/>
            <person name="Attardo G.M."/>
            <person name="Benoit J.B."/>
            <person name="Bornberg-Bauer E."/>
            <person name="Tobe S.S."/>
        </authorList>
    </citation>
    <scope>NUCLEOTIDE SEQUENCE</scope>
    <source>
        <strain evidence="12">Stay&amp;Tobe</strain>
    </source>
</reference>
<evidence type="ECO:0000256" key="1">
    <source>
        <dbReference type="ARBA" id="ARBA00004273"/>
    </source>
</evidence>
<sequence>MAARRAAQININWTALAERVPENQKSFFQAFKAKSDGYLRRMMANPEKPPKIDWAFYKAHVPVAGMVDDFQKKFDALQIPFPADNVTPLIDQQEKEVMKSVEEFVRSSNGRIAEYDAEATRLKGLIPYEQMTMEDFKDNFALDPLNKPTFWPHTPEEQLGYEDPRAKQEESH</sequence>
<dbReference type="GO" id="GO:0015078">
    <property type="term" value="F:proton transmembrane transporter activity"/>
    <property type="evidence" value="ECO:0007669"/>
    <property type="project" value="InterPro"/>
</dbReference>
<evidence type="ECO:0000256" key="7">
    <source>
        <dbReference type="ARBA" id="ARBA00023065"/>
    </source>
</evidence>
<proteinExistence type="inferred from homology"/>
<dbReference type="InterPro" id="IPR008689">
    <property type="entry name" value="ATP_synth_F0_dsu_mt"/>
</dbReference>
<evidence type="ECO:0000256" key="4">
    <source>
        <dbReference type="ARBA" id="ARBA00022547"/>
    </source>
</evidence>
<dbReference type="PIRSF" id="PIRSF005514">
    <property type="entry name" value="ATPase_F0_D_mt"/>
    <property type="match status" value="1"/>
</dbReference>
<gene>
    <name evidence="12" type="ORF">L9F63_006434</name>
</gene>
<keyword evidence="3 10" id="KW-0813">Transport</keyword>
<comment type="subcellular location">
    <subcellularLocation>
        <location evidence="1 10">Mitochondrion inner membrane</location>
    </subcellularLocation>
</comment>
<evidence type="ECO:0000256" key="11">
    <source>
        <dbReference type="SAM" id="MobiDB-lite"/>
    </source>
</evidence>
<keyword evidence="4" id="KW-0138">CF(0)</keyword>
<keyword evidence="13" id="KW-1185">Reference proteome</keyword>
<comment type="function">
    <text evidence="10">Mitochondrial membrane ATP synthase (F(1)F(0) ATP synthase or Complex V) produces ATP from ADP in the presence of a proton gradient across the membrane which is generated by electron transport complexes of the respiratory chain. F-type ATPases consist of two structural domains, F(1) - containing the extramembraneous catalytic core, and F(0) - containing the membrane proton channel, linked together by a central stalk and a peripheral stalk. During catalysis, ATP synthesis in the catalytic domain of F(1) is coupled via a rotary mechanism of the central stalk subunits to proton translocation.</text>
</comment>
<evidence type="ECO:0000256" key="10">
    <source>
        <dbReference type="PIRNR" id="PIRNR005514"/>
    </source>
</evidence>
<keyword evidence="5 10" id="KW-0375">Hydrogen ion transport</keyword>